<reference evidence="3 5" key="2">
    <citation type="journal article" date="2013" name="Nature">
        <title>Insights into bilaterian evolution from three spiralian genomes.</title>
        <authorList>
            <person name="Simakov O."/>
            <person name="Marletaz F."/>
            <person name="Cho S.J."/>
            <person name="Edsinger-Gonzales E."/>
            <person name="Havlak P."/>
            <person name="Hellsten U."/>
            <person name="Kuo D.H."/>
            <person name="Larsson T."/>
            <person name="Lv J."/>
            <person name="Arendt D."/>
            <person name="Savage R."/>
            <person name="Osoegawa K."/>
            <person name="de Jong P."/>
            <person name="Grimwood J."/>
            <person name="Chapman J.A."/>
            <person name="Shapiro H."/>
            <person name="Aerts A."/>
            <person name="Otillar R.P."/>
            <person name="Terry A.Y."/>
            <person name="Boore J.L."/>
            <person name="Grigoriev I.V."/>
            <person name="Lindberg D.R."/>
            <person name="Seaver E.C."/>
            <person name="Weisblat D.A."/>
            <person name="Putnam N.H."/>
            <person name="Rokhsar D.S."/>
        </authorList>
    </citation>
    <scope>NUCLEOTIDE SEQUENCE</scope>
    <source>
        <strain evidence="3 5">I ESC-2004</strain>
    </source>
</reference>
<dbReference type="OrthoDB" id="195226at2759"/>
<dbReference type="EnsemblMetazoa" id="CapteT219939">
    <property type="protein sequence ID" value="CapteP219939"/>
    <property type="gene ID" value="CapteG219939"/>
</dbReference>
<reference evidence="4" key="3">
    <citation type="submission" date="2015-06" db="UniProtKB">
        <authorList>
            <consortium name="EnsemblMetazoa"/>
        </authorList>
    </citation>
    <scope>IDENTIFICATION</scope>
</reference>
<evidence type="ECO:0000313" key="5">
    <source>
        <dbReference type="Proteomes" id="UP000014760"/>
    </source>
</evidence>
<keyword evidence="5" id="KW-1185">Reference proteome</keyword>
<feature type="compositionally biased region" description="Low complexity" evidence="1">
    <location>
        <begin position="736"/>
        <end position="745"/>
    </location>
</feature>
<organism evidence="3">
    <name type="scientific">Capitella teleta</name>
    <name type="common">Polychaete worm</name>
    <dbReference type="NCBI Taxonomy" id="283909"/>
    <lineage>
        <taxon>Eukaryota</taxon>
        <taxon>Metazoa</taxon>
        <taxon>Spiralia</taxon>
        <taxon>Lophotrochozoa</taxon>
        <taxon>Annelida</taxon>
        <taxon>Polychaeta</taxon>
        <taxon>Sedentaria</taxon>
        <taxon>Scolecida</taxon>
        <taxon>Capitellidae</taxon>
        <taxon>Capitella</taxon>
    </lineage>
</organism>
<feature type="transmembrane region" description="Helical" evidence="2">
    <location>
        <begin position="144"/>
        <end position="166"/>
    </location>
</feature>
<feature type="transmembrane region" description="Helical" evidence="2">
    <location>
        <begin position="353"/>
        <end position="375"/>
    </location>
</feature>
<feature type="transmembrane region" description="Helical" evidence="2">
    <location>
        <begin position="301"/>
        <end position="321"/>
    </location>
</feature>
<proteinExistence type="predicted"/>
<sequence>MITSDDSETEGNPLIPVWRDANKSKKVSKAKPYDTRIIIHKRNNPWNHASNDTDEAIVFADRKKRGSSLIANDACLLILWFLQLFSVLQSFGLRWPYPEMFLKTTKYVFFFNLDVWEFVKLNSNGTYTSLQNYYTPTELISFKYWYILIGWLVLILLLFVAYIIALNVLYYKQNPYMLVQIAQLQRAYAILVQVLSLPFGTAVARLFHCNTGDLVDVDNSMTCNGGTHWALLAPSITFFLILYITFPAWLILRTRSELLNMTTDRHEGYLQMKETEYVKGLDVQWTIANFHIFSSFKKYGAYLRAALHLLHALILICYAAFFKQMFAGALVVDLILFSMFLAFLVLRPFRVPAFNAYIILSFLILTLDGMMGVLVSSFDSYSLQTVWLTPSYLNIVLMLVNGAWLAITVIFLVFIMMRHLGCCSSCYPDTPLWPSMTSKDLANMSPRTREYIKGIIICRMLVDECLTMCALFAPAHELARQIHIINAFCRESEFLRDPLQNYLWDTLDEVIEAHMQIAPKSLFAESVKDSIRTTAVEFMKIMPAFKRRLNQREFDFILIHPKKKRLLLKLYCLGIFLNGRREKLARRKLTEPGMQRVWRQKSSEEYPDDGYFEDMYPRMEAGPNYRSQTGVTIGQMEMQEIDDDYAMDEADTFTRLHPLTPKTQYLNLAFEGDDLVSLASEDSVDINNLMKEIPSYPATAETYNRPTSGQTPQSSPTLNPMPESPPPPAYTPHTLSGVSSSRPKSSIPPPLVALSTDPDGIHSPIPGQIPEK</sequence>
<feature type="transmembrane region" description="Helical" evidence="2">
    <location>
        <begin position="69"/>
        <end position="91"/>
    </location>
</feature>
<dbReference type="AlphaFoldDB" id="R7T6C2"/>
<dbReference type="STRING" id="283909.R7T6C2"/>
<dbReference type="EMBL" id="AMQN01003333">
    <property type="status" value="NOT_ANNOTATED_CDS"/>
    <property type="molecule type" value="Genomic_DNA"/>
</dbReference>
<feature type="region of interest" description="Disordered" evidence="1">
    <location>
        <begin position="697"/>
        <end position="772"/>
    </location>
</feature>
<evidence type="ECO:0000313" key="4">
    <source>
        <dbReference type="EnsemblMetazoa" id="CapteP219939"/>
    </source>
</evidence>
<evidence type="ECO:0000313" key="3">
    <source>
        <dbReference type="EMBL" id="ELT88995.1"/>
    </source>
</evidence>
<keyword evidence="2" id="KW-0812">Transmembrane</keyword>
<dbReference type="Proteomes" id="UP000014760">
    <property type="component" value="Unassembled WGS sequence"/>
</dbReference>
<dbReference type="HOGENOM" id="CLU_362167_0_0_1"/>
<keyword evidence="2" id="KW-0472">Membrane</keyword>
<dbReference type="OMA" id="SPFHRIG"/>
<evidence type="ECO:0000256" key="1">
    <source>
        <dbReference type="SAM" id="MobiDB-lite"/>
    </source>
</evidence>
<accession>R7T6C2</accession>
<feature type="compositionally biased region" description="Polar residues" evidence="1">
    <location>
        <begin position="701"/>
        <end position="718"/>
    </location>
</feature>
<feature type="transmembrane region" description="Helical" evidence="2">
    <location>
        <begin position="187"/>
        <end position="208"/>
    </location>
</feature>
<reference evidence="5" key="1">
    <citation type="submission" date="2012-12" db="EMBL/GenBank/DDBJ databases">
        <authorList>
            <person name="Hellsten U."/>
            <person name="Grimwood J."/>
            <person name="Chapman J.A."/>
            <person name="Shapiro H."/>
            <person name="Aerts A."/>
            <person name="Otillar R.P."/>
            <person name="Terry A.Y."/>
            <person name="Boore J.L."/>
            <person name="Simakov O."/>
            <person name="Marletaz F."/>
            <person name="Cho S.-J."/>
            <person name="Edsinger-Gonzales E."/>
            <person name="Havlak P."/>
            <person name="Kuo D.-H."/>
            <person name="Larsson T."/>
            <person name="Lv J."/>
            <person name="Arendt D."/>
            <person name="Savage R."/>
            <person name="Osoegawa K."/>
            <person name="de Jong P."/>
            <person name="Lindberg D.R."/>
            <person name="Seaver E.C."/>
            <person name="Weisblat D.A."/>
            <person name="Putnam N.H."/>
            <person name="Grigoriev I.V."/>
            <person name="Rokhsar D.S."/>
        </authorList>
    </citation>
    <scope>NUCLEOTIDE SEQUENCE</scope>
    <source>
        <strain evidence="5">I ESC-2004</strain>
    </source>
</reference>
<name>R7T6C2_CAPTE</name>
<dbReference type="EMBL" id="KB311578">
    <property type="protein sequence ID" value="ELT88995.1"/>
    <property type="molecule type" value="Genomic_DNA"/>
</dbReference>
<feature type="transmembrane region" description="Helical" evidence="2">
    <location>
        <begin position="327"/>
        <end position="346"/>
    </location>
</feature>
<keyword evidence="2" id="KW-1133">Transmembrane helix</keyword>
<gene>
    <name evidence="3" type="ORF">CAPTEDRAFT_219939</name>
</gene>
<feature type="transmembrane region" description="Helical" evidence="2">
    <location>
        <begin position="395"/>
        <end position="415"/>
    </location>
</feature>
<protein>
    <submittedName>
        <fullName evidence="3 4">Uncharacterized protein</fullName>
    </submittedName>
</protein>
<evidence type="ECO:0000256" key="2">
    <source>
        <dbReference type="SAM" id="Phobius"/>
    </source>
</evidence>
<feature type="transmembrane region" description="Helical" evidence="2">
    <location>
        <begin position="228"/>
        <end position="252"/>
    </location>
</feature>